<dbReference type="InterPro" id="IPR037119">
    <property type="entry name" value="Haem_oxidase_HugZ-like_sf"/>
</dbReference>
<keyword evidence="3" id="KW-1185">Reference proteome</keyword>
<organism evidence="2 3">
    <name type="scientific">Pseudonocardia ammonioxydans</name>
    <dbReference type="NCBI Taxonomy" id="260086"/>
    <lineage>
        <taxon>Bacteria</taxon>
        <taxon>Bacillati</taxon>
        <taxon>Actinomycetota</taxon>
        <taxon>Actinomycetes</taxon>
        <taxon>Pseudonocardiales</taxon>
        <taxon>Pseudonocardiaceae</taxon>
        <taxon>Pseudonocardia</taxon>
    </lineage>
</organism>
<evidence type="ECO:0000259" key="1">
    <source>
        <dbReference type="Pfam" id="PF10615"/>
    </source>
</evidence>
<dbReference type="Pfam" id="PF10615">
    <property type="entry name" value="DUF2470"/>
    <property type="match status" value="1"/>
</dbReference>
<gene>
    <name evidence="2" type="ORF">SAMN05216207_100996</name>
</gene>
<evidence type="ECO:0000313" key="2">
    <source>
        <dbReference type="EMBL" id="SFN17082.1"/>
    </source>
</evidence>
<dbReference type="Proteomes" id="UP000199614">
    <property type="component" value="Unassembled WGS sequence"/>
</dbReference>
<reference evidence="2 3" key="1">
    <citation type="submission" date="2016-10" db="EMBL/GenBank/DDBJ databases">
        <authorList>
            <person name="de Groot N.N."/>
        </authorList>
    </citation>
    <scope>NUCLEOTIDE SEQUENCE [LARGE SCALE GENOMIC DNA]</scope>
    <source>
        <strain evidence="2 3">CGMCC 4.1877</strain>
    </source>
</reference>
<dbReference type="SUPFAM" id="SSF50475">
    <property type="entry name" value="FMN-binding split barrel"/>
    <property type="match status" value="1"/>
</dbReference>
<dbReference type="EMBL" id="FOUY01000009">
    <property type="protein sequence ID" value="SFN17082.1"/>
    <property type="molecule type" value="Genomic_DNA"/>
</dbReference>
<dbReference type="STRING" id="260086.SAMN05216207_100996"/>
<protein>
    <recommendedName>
        <fullName evidence="1">DUF2470 domain-containing protein</fullName>
    </recommendedName>
</protein>
<sequence>MGTTRTRRPPTPAVAERARSLVTRGARAALVGTGEPEPCIPLMHHTWPNGTTDLLLPDDHVVRDRARHSADGLPVMLELTGMTPVPLAEPVRELLWLLGRLHEPDARTGRERALRLAEKAPHPNLLDAGRGATLLRLHPSSAVYSDAEGCAPVSPTELAAADPDPFCQVEHAWLEHLDQAHPEMLCALRRHLPQVLRDAGGTAGRIRPIGVDRFGVRVRVPAPGGTQDVRLAFSAEATTPAELQKRFAELVGCPAGRSLDV</sequence>
<dbReference type="Gene3D" id="3.20.180.10">
    <property type="entry name" value="PNP-oxidase-like"/>
    <property type="match status" value="1"/>
</dbReference>
<evidence type="ECO:0000313" key="3">
    <source>
        <dbReference type="Proteomes" id="UP000199614"/>
    </source>
</evidence>
<name>A0A1I4WUR0_PSUAM</name>
<dbReference type="InterPro" id="IPR019595">
    <property type="entry name" value="DUF2470"/>
</dbReference>
<accession>A0A1I4WUR0</accession>
<dbReference type="OrthoDB" id="3381348at2"/>
<dbReference type="AlphaFoldDB" id="A0A1I4WUR0"/>
<feature type="domain" description="DUF2470" evidence="1">
    <location>
        <begin position="172"/>
        <end position="249"/>
    </location>
</feature>
<dbReference type="RefSeq" id="WP_093341180.1">
    <property type="nucleotide sequence ID" value="NZ_FOUY01000009.1"/>
</dbReference>
<proteinExistence type="predicted"/>